<organism evidence="1">
    <name type="scientific">mine drainage metagenome</name>
    <dbReference type="NCBI Taxonomy" id="410659"/>
    <lineage>
        <taxon>unclassified sequences</taxon>
        <taxon>metagenomes</taxon>
        <taxon>ecological metagenomes</taxon>
    </lineage>
</organism>
<comment type="caution">
    <text evidence="1">The sequence shown here is derived from an EMBL/GenBank/DDBJ whole genome shotgun (WGS) entry which is preliminary data.</text>
</comment>
<proteinExistence type="predicted"/>
<accession>A0A1J5P9J8</accession>
<dbReference type="AlphaFoldDB" id="A0A1J5P9J8"/>
<protein>
    <submittedName>
        <fullName evidence="1">Uncharacterized protein</fullName>
    </submittedName>
</protein>
<reference evidence="1" key="1">
    <citation type="submission" date="2016-10" db="EMBL/GenBank/DDBJ databases">
        <title>Sequence of Gallionella enrichment culture.</title>
        <authorList>
            <person name="Poehlein A."/>
            <person name="Muehling M."/>
            <person name="Daniel R."/>
        </authorList>
    </citation>
    <scope>NUCLEOTIDE SEQUENCE</scope>
</reference>
<gene>
    <name evidence="1" type="ORF">GALL_539620</name>
</gene>
<dbReference type="EMBL" id="MLJW01008074">
    <property type="protein sequence ID" value="OIQ64487.1"/>
    <property type="molecule type" value="Genomic_DNA"/>
</dbReference>
<evidence type="ECO:0000313" key="1">
    <source>
        <dbReference type="EMBL" id="OIQ64487.1"/>
    </source>
</evidence>
<name>A0A1J5P9J8_9ZZZZ</name>
<sequence>MEKLSGVLGVTGTPWVIIYMNPRPMLSVPSVAMNGGKPITVINNPFARPNINPTQIPAATHMDWE</sequence>